<keyword evidence="5" id="KW-0136">Cellulose degradation</keyword>
<proteinExistence type="inferred from homology"/>
<evidence type="ECO:0000256" key="6">
    <source>
        <dbReference type="ARBA" id="ARBA00023277"/>
    </source>
</evidence>
<evidence type="ECO:0000259" key="10">
    <source>
        <dbReference type="Pfam" id="PF00759"/>
    </source>
</evidence>
<accession>A0A426Y7U9</accession>
<dbReference type="InterPro" id="IPR008928">
    <property type="entry name" value="6-hairpin_glycosidase_sf"/>
</dbReference>
<dbReference type="GO" id="GO:0008810">
    <property type="term" value="F:cellulase activity"/>
    <property type="evidence" value="ECO:0007669"/>
    <property type="project" value="UniProtKB-EC"/>
</dbReference>
<protein>
    <recommendedName>
        <fullName evidence="3">cellulase</fullName>
        <ecNumber evidence="3">3.2.1.4</ecNumber>
    </recommendedName>
</protein>
<reference evidence="11 12" key="1">
    <citation type="journal article" date="2014" name="Agronomy (Basel)">
        <title>A Draft Genome Sequence for Ensete ventricosum, the Drought-Tolerant Tree Against Hunger.</title>
        <authorList>
            <person name="Harrison J."/>
            <person name="Moore K.A."/>
            <person name="Paszkiewicz K."/>
            <person name="Jones T."/>
            <person name="Grant M."/>
            <person name="Ambacheew D."/>
            <person name="Muzemil S."/>
            <person name="Studholme D.J."/>
        </authorList>
    </citation>
    <scope>NUCLEOTIDE SEQUENCE [LARGE SCALE GENOMIC DNA]</scope>
</reference>
<comment type="similarity">
    <text evidence="2">Belongs to the glycosyl hydrolase 9 (cellulase E) family.</text>
</comment>
<sequence>MEAVKWRTDYLIKAHSEPFVLYGVVRTAAEERVDRSLQVSDGNTDHFRWQRPEDMTTSRLAYRIDVNHPWCSGTQTQLIPISFSATRNRFQYRGKYDGSITVARRYYRSYSGYGVFFSLLPLTVSNTYMYHSIIAHTLCLAVSPTTREGSSTCASAGEVPWQGSTQRSEDHRRPIVPAAVEQHAVRHQSRLPTHHLLRLYYISRKKRSLCRWNRIAC</sequence>
<evidence type="ECO:0000256" key="4">
    <source>
        <dbReference type="ARBA" id="ARBA00022801"/>
    </source>
</evidence>
<dbReference type="InterPro" id="IPR012341">
    <property type="entry name" value="6hp_glycosidase-like_sf"/>
</dbReference>
<keyword evidence="6" id="KW-0119">Carbohydrate metabolism</keyword>
<evidence type="ECO:0000256" key="1">
    <source>
        <dbReference type="ARBA" id="ARBA00000966"/>
    </source>
</evidence>
<dbReference type="Proteomes" id="UP000287651">
    <property type="component" value="Unassembled WGS sequence"/>
</dbReference>
<dbReference type="SUPFAM" id="SSF48208">
    <property type="entry name" value="Six-hairpin glycosidases"/>
    <property type="match status" value="1"/>
</dbReference>
<evidence type="ECO:0000313" key="12">
    <source>
        <dbReference type="Proteomes" id="UP000287651"/>
    </source>
</evidence>
<evidence type="ECO:0000256" key="2">
    <source>
        <dbReference type="ARBA" id="ARBA00007072"/>
    </source>
</evidence>
<dbReference type="InterPro" id="IPR001701">
    <property type="entry name" value="Glyco_hydro_9"/>
</dbReference>
<feature type="domain" description="Glycoside hydrolase family 9" evidence="10">
    <location>
        <begin position="2"/>
        <end position="72"/>
    </location>
</feature>
<keyword evidence="4" id="KW-0378">Hydrolase</keyword>
<feature type="region of interest" description="Disordered" evidence="9">
    <location>
        <begin position="151"/>
        <end position="170"/>
    </location>
</feature>
<evidence type="ECO:0000256" key="9">
    <source>
        <dbReference type="SAM" id="MobiDB-lite"/>
    </source>
</evidence>
<name>A0A426Y7U9_ENSVE</name>
<evidence type="ECO:0000313" key="11">
    <source>
        <dbReference type="EMBL" id="RRT47799.1"/>
    </source>
</evidence>
<keyword evidence="8" id="KW-0624">Polysaccharide degradation</keyword>
<comment type="catalytic activity">
    <reaction evidence="1">
        <text>Endohydrolysis of (1-&gt;4)-beta-D-glucosidic linkages in cellulose, lichenin and cereal beta-D-glucans.</text>
        <dbReference type="EC" id="3.2.1.4"/>
    </reaction>
</comment>
<dbReference type="Pfam" id="PF00759">
    <property type="entry name" value="Glyco_hydro_9"/>
    <property type="match status" value="1"/>
</dbReference>
<dbReference type="EMBL" id="AMZH03014336">
    <property type="protein sequence ID" value="RRT47799.1"/>
    <property type="molecule type" value="Genomic_DNA"/>
</dbReference>
<evidence type="ECO:0000256" key="8">
    <source>
        <dbReference type="ARBA" id="ARBA00023326"/>
    </source>
</evidence>
<dbReference type="Gene3D" id="1.50.10.10">
    <property type="match status" value="1"/>
</dbReference>
<evidence type="ECO:0000256" key="7">
    <source>
        <dbReference type="ARBA" id="ARBA00023295"/>
    </source>
</evidence>
<organism evidence="11 12">
    <name type="scientific">Ensete ventricosum</name>
    <name type="common">Abyssinian banana</name>
    <name type="synonym">Musa ensete</name>
    <dbReference type="NCBI Taxonomy" id="4639"/>
    <lineage>
        <taxon>Eukaryota</taxon>
        <taxon>Viridiplantae</taxon>
        <taxon>Streptophyta</taxon>
        <taxon>Embryophyta</taxon>
        <taxon>Tracheophyta</taxon>
        <taxon>Spermatophyta</taxon>
        <taxon>Magnoliopsida</taxon>
        <taxon>Liliopsida</taxon>
        <taxon>Zingiberales</taxon>
        <taxon>Musaceae</taxon>
        <taxon>Ensete</taxon>
    </lineage>
</organism>
<dbReference type="AlphaFoldDB" id="A0A426Y7U9"/>
<comment type="caution">
    <text evidence="11">The sequence shown here is derived from an EMBL/GenBank/DDBJ whole genome shotgun (WGS) entry which is preliminary data.</text>
</comment>
<dbReference type="PANTHER" id="PTHR22298">
    <property type="entry name" value="ENDO-1,4-BETA-GLUCANASE"/>
    <property type="match status" value="1"/>
</dbReference>
<keyword evidence="7" id="KW-0326">Glycosidase</keyword>
<evidence type="ECO:0000256" key="3">
    <source>
        <dbReference type="ARBA" id="ARBA00012601"/>
    </source>
</evidence>
<gene>
    <name evidence="11" type="ORF">B296_00042263</name>
</gene>
<dbReference type="EC" id="3.2.1.4" evidence="3"/>
<dbReference type="GO" id="GO:0030245">
    <property type="term" value="P:cellulose catabolic process"/>
    <property type="evidence" value="ECO:0007669"/>
    <property type="project" value="UniProtKB-KW"/>
</dbReference>
<evidence type="ECO:0000256" key="5">
    <source>
        <dbReference type="ARBA" id="ARBA00023001"/>
    </source>
</evidence>